<dbReference type="Proteomes" id="UP000254912">
    <property type="component" value="Unassembled WGS sequence"/>
</dbReference>
<keyword evidence="2" id="KW-1185">Reference proteome</keyword>
<proteinExistence type="predicted"/>
<dbReference type="RefSeq" id="WP_070229927.1">
    <property type="nucleotide sequence ID" value="NZ_JBGXRQ010000041.1"/>
</dbReference>
<dbReference type="EMBL" id="QRAS01000001">
    <property type="protein sequence ID" value="RDL11858.1"/>
    <property type="molecule type" value="Genomic_DNA"/>
</dbReference>
<accession>A0A288Q8C7</accession>
<organism evidence="1 2">
    <name type="scientific">Weissella soli</name>
    <dbReference type="NCBI Taxonomy" id="155866"/>
    <lineage>
        <taxon>Bacteria</taxon>
        <taxon>Bacillati</taxon>
        <taxon>Bacillota</taxon>
        <taxon>Bacilli</taxon>
        <taxon>Lactobacillales</taxon>
        <taxon>Lactobacillaceae</taxon>
        <taxon>Weissella</taxon>
    </lineage>
</organism>
<comment type="caution">
    <text evidence="1">The sequence shown here is derived from an EMBL/GenBank/DDBJ whole genome shotgun (WGS) entry which is preliminary data.</text>
</comment>
<name>A0A288Q8C7_9LACO</name>
<dbReference type="KEGG" id="wso:WSWS_00647"/>
<dbReference type="InterPro" id="IPR018672">
    <property type="entry name" value="DUF2140"/>
</dbReference>
<gene>
    <name evidence="1" type="ORF">DFP99_0277</name>
</gene>
<reference evidence="1 2" key="1">
    <citation type="submission" date="2018-07" db="EMBL/GenBank/DDBJ databases">
        <title>Genomic Encyclopedia of Type Strains, Phase III (KMG-III): the genomes of soil and plant-associated and newly described type strains.</title>
        <authorList>
            <person name="Whitman W."/>
        </authorList>
    </citation>
    <scope>NUCLEOTIDE SEQUENCE [LARGE SCALE GENOMIC DNA]</scope>
    <source>
        <strain evidence="1 2">CECT 7031</strain>
    </source>
</reference>
<sequence>MQNYNKLGFLRPSRDRVQGMIAGIGGTLVVLVVLATTLLFLPTNGQINEGTKQNIGKAAFVVSVNRTQLNALVDQYLNSDPKLKDKLRLEMGKHDMMVYGTQKLLGQSVDFGIRMKPEVTKHGSITLHAESIAVGQLPLPVTFIMRALKNMANLPVWMQVDAQQKTITIDMGKTPKMQGVQFKAVKINPEKNQFVFKGGFE</sequence>
<dbReference type="Pfam" id="PF09911">
    <property type="entry name" value="DUF2140"/>
    <property type="match status" value="1"/>
</dbReference>
<evidence type="ECO:0000313" key="2">
    <source>
        <dbReference type="Proteomes" id="UP000254912"/>
    </source>
</evidence>
<dbReference type="AlphaFoldDB" id="A0A288Q8C7"/>
<evidence type="ECO:0000313" key="1">
    <source>
        <dbReference type="EMBL" id="RDL11858.1"/>
    </source>
</evidence>
<protein>
    <submittedName>
        <fullName evidence="1">Uncharacterized protein YpmS</fullName>
    </submittedName>
</protein>